<gene>
    <name evidence="7" type="ORF">IEN85_01055</name>
</gene>
<organism evidence="7 8">
    <name type="scientific">Pelagicoccus enzymogenes</name>
    <dbReference type="NCBI Taxonomy" id="2773457"/>
    <lineage>
        <taxon>Bacteria</taxon>
        <taxon>Pseudomonadati</taxon>
        <taxon>Verrucomicrobiota</taxon>
        <taxon>Opitutia</taxon>
        <taxon>Puniceicoccales</taxon>
        <taxon>Pelagicoccaceae</taxon>
        <taxon>Pelagicoccus</taxon>
    </lineage>
</organism>
<keyword evidence="3" id="KW-0902">Two-component regulatory system</keyword>
<dbReference type="SMART" id="SM00387">
    <property type="entry name" value="HATPase_c"/>
    <property type="match status" value="1"/>
</dbReference>
<keyword evidence="8" id="KW-1185">Reference proteome</keyword>
<dbReference type="RefSeq" id="WP_191615208.1">
    <property type="nucleotide sequence ID" value="NZ_JACYFG010000002.1"/>
</dbReference>
<dbReference type="Gene3D" id="1.20.5.1930">
    <property type="match status" value="1"/>
</dbReference>
<dbReference type="GO" id="GO:0000155">
    <property type="term" value="F:phosphorelay sensor kinase activity"/>
    <property type="evidence" value="ECO:0007669"/>
    <property type="project" value="InterPro"/>
</dbReference>
<keyword evidence="5" id="KW-0472">Membrane</keyword>
<feature type="coiled-coil region" evidence="4">
    <location>
        <begin position="801"/>
        <end position="828"/>
    </location>
</feature>
<keyword evidence="2 7" id="KW-0418">Kinase</keyword>
<sequence>MRPVLPQFKARTALPSSTKRLRGKALHQLFAGAALAALLFLFPLSLHASIEIGFPFNRSYSLEEVGVSRGVQLGFDPIGRLAAIDRNKYVVLNDSTWINLLEADQVSRSYTSSTVDRSGTIYYGSLSSWGTLQPGSNGLLKRVSVRPENAPRWVNSTSFSHLMTFREGIFFAGINGLVYWERISGSQRFIEAPDLVQLFQLGSKPYLSSHSLGICEIDIETETLRPIDLGLSARTTFLDAVDIGEGYAAVSTTDHELALFDGQKLLHWPNELGSQQSTQISNLLRLPDGDLAVAIDNRGLFILTPAGECKQAFTTPEYHLINHLAAREAGVLWVVTESEIQKILYSDPVTLVDQRSGVTVSWPQLIEHKDDSPLIVSHGALYAIDSGNHGLSPRFRRLPNLPDSGVLAAIHLADQLLVGNREGVYRKTYDGFEKVLANIEVNRLLEIGPDRCLAIGRAKIAALEWNGSRWIEAAPSVPGVGFPYICIATDYAAWIELGNDRSARVTLVDGSIQAQVFESYPWSEPSWVHIGVVDGIVVLVGDGDGHRFYDDSRAAFTESPELEQLIAEAPTPIFRPIQDASGTIWAAHDYGIYAIEKRNGRYHFDSDSYRTIRAHVPILQRTGTHDIWVTNGSTLFHVTQRRASRTPPPHQPLLVSITDTQTNKILYSVFGSVPTPDSFPFSLNDLEFQFFGGSYSSASSLFYEFELASGATNWTIRSTESTLELSNLSEDTYRLSAQLSDSARRPISEPLLANFVIIPPWFRTRLAYACYWAISAVAILSLALIVATRSKRRHAYLETLVNERTEELRSTLEKLNEKERKAAILSERNRLASEIHDSVQQGLSGLALQLEATLKLPELVKSVRSRLDVAKNMVSFTRHEVQQAIWGLESPLLENSDLASALQKMVELLHSGSPSIEFHSSGVRRKLAPSTQHHLLRIAQEAVTNAIKHAHCQQIIMQLVFDDETVSLQVRDDGVGFQPDEVLTHRIGHFGMRGMKGRAAKVKGRLQILSEPGQGSEVRITCPLSET</sequence>
<evidence type="ECO:0000256" key="1">
    <source>
        <dbReference type="ARBA" id="ARBA00022679"/>
    </source>
</evidence>
<evidence type="ECO:0000313" key="8">
    <source>
        <dbReference type="Proteomes" id="UP000622317"/>
    </source>
</evidence>
<keyword evidence="4" id="KW-0175">Coiled coil</keyword>
<dbReference type="GO" id="GO:0016020">
    <property type="term" value="C:membrane"/>
    <property type="evidence" value="ECO:0007669"/>
    <property type="project" value="InterPro"/>
</dbReference>
<keyword evidence="1" id="KW-0808">Transferase</keyword>
<dbReference type="Gene3D" id="3.30.565.10">
    <property type="entry name" value="Histidine kinase-like ATPase, C-terminal domain"/>
    <property type="match status" value="1"/>
</dbReference>
<dbReference type="CDD" id="cd16917">
    <property type="entry name" value="HATPase_UhpB-NarQ-NarX-like"/>
    <property type="match status" value="1"/>
</dbReference>
<dbReference type="Gene3D" id="2.60.40.10">
    <property type="entry name" value="Immunoglobulins"/>
    <property type="match status" value="1"/>
</dbReference>
<protein>
    <submittedName>
        <fullName evidence="7">Sensor histidine kinase</fullName>
    </submittedName>
</protein>
<dbReference type="PANTHER" id="PTHR24421:SF62">
    <property type="entry name" value="SENSORY TRANSDUCTION HISTIDINE KINASE"/>
    <property type="match status" value="1"/>
</dbReference>
<proteinExistence type="predicted"/>
<dbReference type="Pfam" id="PF02518">
    <property type="entry name" value="HATPase_c"/>
    <property type="match status" value="1"/>
</dbReference>
<evidence type="ECO:0000256" key="5">
    <source>
        <dbReference type="SAM" id="Phobius"/>
    </source>
</evidence>
<feature type="transmembrane region" description="Helical" evidence="5">
    <location>
        <begin position="766"/>
        <end position="787"/>
    </location>
</feature>
<evidence type="ECO:0000256" key="2">
    <source>
        <dbReference type="ARBA" id="ARBA00022777"/>
    </source>
</evidence>
<dbReference type="Proteomes" id="UP000622317">
    <property type="component" value="Unassembled WGS sequence"/>
</dbReference>
<dbReference type="InterPro" id="IPR003594">
    <property type="entry name" value="HATPase_dom"/>
</dbReference>
<dbReference type="GO" id="GO:0046983">
    <property type="term" value="F:protein dimerization activity"/>
    <property type="evidence" value="ECO:0007669"/>
    <property type="project" value="InterPro"/>
</dbReference>
<dbReference type="InterPro" id="IPR050482">
    <property type="entry name" value="Sensor_HK_TwoCompSys"/>
</dbReference>
<dbReference type="SUPFAM" id="SSF63829">
    <property type="entry name" value="Calcium-dependent phosphotriesterase"/>
    <property type="match status" value="1"/>
</dbReference>
<evidence type="ECO:0000313" key="7">
    <source>
        <dbReference type="EMBL" id="MBD5778082.1"/>
    </source>
</evidence>
<evidence type="ECO:0000256" key="4">
    <source>
        <dbReference type="SAM" id="Coils"/>
    </source>
</evidence>
<feature type="domain" description="Histidine kinase/HSP90-like ATPase" evidence="6">
    <location>
        <begin position="930"/>
        <end position="1026"/>
    </location>
</feature>
<keyword evidence="5" id="KW-0812">Transmembrane</keyword>
<dbReference type="PANTHER" id="PTHR24421">
    <property type="entry name" value="NITRATE/NITRITE SENSOR PROTEIN NARX-RELATED"/>
    <property type="match status" value="1"/>
</dbReference>
<dbReference type="InterPro" id="IPR011712">
    <property type="entry name" value="Sig_transdc_His_kin_sub3_dim/P"/>
</dbReference>
<evidence type="ECO:0000256" key="3">
    <source>
        <dbReference type="ARBA" id="ARBA00023012"/>
    </source>
</evidence>
<reference evidence="7" key="1">
    <citation type="submission" date="2020-09" db="EMBL/GenBank/DDBJ databases">
        <title>Pelagicoccus enzymogenes sp. nov. with an EPS production, isolated from marine sediment.</title>
        <authorList>
            <person name="Feng X."/>
        </authorList>
    </citation>
    <scope>NUCLEOTIDE SEQUENCE</scope>
    <source>
        <strain evidence="7">NFK12</strain>
    </source>
</reference>
<accession>A0A927F452</accession>
<keyword evidence="5" id="KW-1133">Transmembrane helix</keyword>
<dbReference type="EMBL" id="JACYFG010000002">
    <property type="protein sequence ID" value="MBD5778082.1"/>
    <property type="molecule type" value="Genomic_DNA"/>
</dbReference>
<dbReference type="SUPFAM" id="SSF55874">
    <property type="entry name" value="ATPase domain of HSP90 chaperone/DNA topoisomerase II/histidine kinase"/>
    <property type="match status" value="1"/>
</dbReference>
<dbReference type="Pfam" id="PF07730">
    <property type="entry name" value="HisKA_3"/>
    <property type="match status" value="1"/>
</dbReference>
<dbReference type="InterPro" id="IPR036890">
    <property type="entry name" value="HATPase_C_sf"/>
</dbReference>
<comment type="caution">
    <text evidence="7">The sequence shown here is derived from an EMBL/GenBank/DDBJ whole genome shotgun (WGS) entry which is preliminary data.</text>
</comment>
<dbReference type="InterPro" id="IPR013783">
    <property type="entry name" value="Ig-like_fold"/>
</dbReference>
<evidence type="ECO:0000259" key="6">
    <source>
        <dbReference type="SMART" id="SM00387"/>
    </source>
</evidence>
<name>A0A927F452_9BACT</name>
<dbReference type="AlphaFoldDB" id="A0A927F452"/>